<name>A0AAU9KA74_9CILI</name>
<gene>
    <name evidence="15" type="ORF">BSTOLATCC_MIC62457</name>
</gene>
<comment type="catalytic activity">
    <reaction evidence="11">
        <text>L-seryl-[protein] + ATP = O-phospho-L-seryl-[protein] + ADP + H(+)</text>
        <dbReference type="Rhea" id="RHEA:17989"/>
        <dbReference type="Rhea" id="RHEA-COMP:9863"/>
        <dbReference type="Rhea" id="RHEA-COMP:11604"/>
        <dbReference type="ChEBI" id="CHEBI:15378"/>
        <dbReference type="ChEBI" id="CHEBI:29999"/>
        <dbReference type="ChEBI" id="CHEBI:30616"/>
        <dbReference type="ChEBI" id="CHEBI:83421"/>
        <dbReference type="ChEBI" id="CHEBI:456216"/>
        <dbReference type="EC" id="2.7.11.1"/>
    </reaction>
</comment>
<dbReference type="EMBL" id="CAJZBQ010000060">
    <property type="protein sequence ID" value="CAG9334872.1"/>
    <property type="molecule type" value="Genomic_DNA"/>
</dbReference>
<dbReference type="PROSITE" id="PS50178">
    <property type="entry name" value="ZF_FYVE"/>
    <property type="match status" value="1"/>
</dbReference>
<keyword evidence="3" id="KW-0808">Transferase</keyword>
<keyword evidence="2" id="KW-0723">Serine/threonine-protein kinase</keyword>
<dbReference type="PANTHER" id="PTHR48012:SF10">
    <property type="entry name" value="FI20177P1"/>
    <property type="match status" value="1"/>
</dbReference>
<dbReference type="Gene3D" id="1.10.510.10">
    <property type="entry name" value="Transferase(Phosphotransferase) domain 1"/>
    <property type="match status" value="1"/>
</dbReference>
<evidence type="ECO:0000256" key="8">
    <source>
        <dbReference type="ARBA" id="ARBA00022833"/>
    </source>
</evidence>
<evidence type="ECO:0000256" key="6">
    <source>
        <dbReference type="ARBA" id="ARBA00022771"/>
    </source>
</evidence>
<dbReference type="AlphaFoldDB" id="A0AAU9KA74"/>
<comment type="similarity">
    <text evidence="1">Belongs to the protein kinase superfamily. STE Ser/Thr protein kinase family. STE20 subfamily.</text>
</comment>
<evidence type="ECO:0000256" key="7">
    <source>
        <dbReference type="ARBA" id="ARBA00022777"/>
    </source>
</evidence>
<evidence type="ECO:0000259" key="14">
    <source>
        <dbReference type="PROSITE" id="PS50178"/>
    </source>
</evidence>
<keyword evidence="4" id="KW-0479">Metal-binding</keyword>
<evidence type="ECO:0000256" key="11">
    <source>
        <dbReference type="ARBA" id="ARBA00048679"/>
    </source>
</evidence>
<dbReference type="SUPFAM" id="SSF57903">
    <property type="entry name" value="FYVE/PHD zinc finger"/>
    <property type="match status" value="1"/>
</dbReference>
<evidence type="ECO:0000313" key="15">
    <source>
        <dbReference type="EMBL" id="CAG9334872.1"/>
    </source>
</evidence>
<feature type="domain" description="Protein kinase" evidence="13">
    <location>
        <begin position="113"/>
        <end position="411"/>
    </location>
</feature>
<evidence type="ECO:0000256" key="10">
    <source>
        <dbReference type="ARBA" id="ARBA00047899"/>
    </source>
</evidence>
<dbReference type="SUPFAM" id="SSF56112">
    <property type="entry name" value="Protein kinase-like (PK-like)"/>
    <property type="match status" value="1"/>
</dbReference>
<dbReference type="Pfam" id="PF00069">
    <property type="entry name" value="Pkinase"/>
    <property type="match status" value="1"/>
</dbReference>
<dbReference type="SMART" id="SM00220">
    <property type="entry name" value="S_TKc"/>
    <property type="match status" value="1"/>
</dbReference>
<evidence type="ECO:0000256" key="3">
    <source>
        <dbReference type="ARBA" id="ARBA00022679"/>
    </source>
</evidence>
<dbReference type="GO" id="GO:0004674">
    <property type="term" value="F:protein serine/threonine kinase activity"/>
    <property type="evidence" value="ECO:0007669"/>
    <property type="project" value="UniProtKB-KW"/>
</dbReference>
<evidence type="ECO:0000256" key="9">
    <source>
        <dbReference type="ARBA" id="ARBA00022840"/>
    </source>
</evidence>
<keyword evidence="9" id="KW-0067">ATP-binding</keyword>
<dbReference type="InterPro" id="IPR050629">
    <property type="entry name" value="STE20/SPS1-PAK"/>
</dbReference>
<keyword evidence="8" id="KW-0862">Zinc</keyword>
<dbReference type="InterPro" id="IPR011009">
    <property type="entry name" value="Kinase-like_dom_sf"/>
</dbReference>
<comment type="caution">
    <text evidence="15">The sequence shown here is derived from an EMBL/GenBank/DDBJ whole genome shotgun (WGS) entry which is preliminary data.</text>
</comment>
<keyword evidence="7" id="KW-0418">Kinase</keyword>
<evidence type="ECO:0000256" key="4">
    <source>
        <dbReference type="ARBA" id="ARBA00022723"/>
    </source>
</evidence>
<dbReference type="PROSITE" id="PS50011">
    <property type="entry name" value="PROTEIN_KINASE_DOM"/>
    <property type="match status" value="1"/>
</dbReference>
<accession>A0AAU9KA74</accession>
<evidence type="ECO:0000256" key="5">
    <source>
        <dbReference type="ARBA" id="ARBA00022741"/>
    </source>
</evidence>
<dbReference type="CDD" id="cd00065">
    <property type="entry name" value="FYVE_like_SF"/>
    <property type="match status" value="1"/>
</dbReference>
<evidence type="ECO:0000256" key="2">
    <source>
        <dbReference type="ARBA" id="ARBA00022527"/>
    </source>
</evidence>
<keyword evidence="16" id="KW-1185">Reference proteome</keyword>
<keyword evidence="6 12" id="KW-0863">Zinc-finger</keyword>
<dbReference type="PANTHER" id="PTHR48012">
    <property type="entry name" value="STERILE20-LIKE KINASE, ISOFORM B-RELATED"/>
    <property type="match status" value="1"/>
</dbReference>
<sequence length="437" mass="50579">MDVFISVFKETKCYSCNSKVSMTKKRRKCVKCEHLFCTSCSIKVKAPDLGFLRHRRYCLQCHSHLTSSLTSEFHEEIKQDLVKAQTSPQLNDHEAHSELESIAKSAGFTSEELTLDKKLIKNAFGLLLNGIKPQASRNRANGIFPQKHNITEDNPLNFYAIIRNLTIEDDNALYQVRELNSETIAILKKVKPENSEEFSEICEEISLTKAKKHPNILQYYDAFHFNDHIWYAIESIDVTMYELAADRAGYIPEKHMAYICKEILQGLAFLHKEGRVHRDVKSDNILLSPRGDIKLGDFGLAAQLCKSCFRRQLTADNPSWMAPELARHTNYNEKIDIWSFGIFLIELAEGQPPYINENPMKILYNISAKPPPTFQNKLRWSSEIKEFLGFCLRKNPEERMSAEELLRHPFIEEHIEETSKEQFAEYLEDFYPSLSKK</sequence>
<dbReference type="GO" id="GO:0005737">
    <property type="term" value="C:cytoplasm"/>
    <property type="evidence" value="ECO:0007669"/>
    <property type="project" value="TreeGrafter"/>
</dbReference>
<organism evidence="15 16">
    <name type="scientific">Blepharisma stoltei</name>
    <dbReference type="NCBI Taxonomy" id="1481888"/>
    <lineage>
        <taxon>Eukaryota</taxon>
        <taxon>Sar</taxon>
        <taxon>Alveolata</taxon>
        <taxon>Ciliophora</taxon>
        <taxon>Postciliodesmatophora</taxon>
        <taxon>Heterotrichea</taxon>
        <taxon>Heterotrichida</taxon>
        <taxon>Blepharismidae</taxon>
        <taxon>Blepharisma</taxon>
    </lineage>
</organism>
<protein>
    <submittedName>
        <fullName evidence="15">Uncharacterized protein</fullName>
    </submittedName>
</protein>
<evidence type="ECO:0000313" key="16">
    <source>
        <dbReference type="Proteomes" id="UP001162131"/>
    </source>
</evidence>
<dbReference type="InterPro" id="IPR011011">
    <property type="entry name" value="Znf_FYVE_PHD"/>
</dbReference>
<evidence type="ECO:0000259" key="13">
    <source>
        <dbReference type="PROSITE" id="PS50011"/>
    </source>
</evidence>
<dbReference type="GO" id="GO:0005524">
    <property type="term" value="F:ATP binding"/>
    <property type="evidence" value="ECO:0007669"/>
    <property type="project" value="UniProtKB-KW"/>
</dbReference>
<comment type="catalytic activity">
    <reaction evidence="10">
        <text>L-threonyl-[protein] + ATP = O-phospho-L-threonyl-[protein] + ADP + H(+)</text>
        <dbReference type="Rhea" id="RHEA:46608"/>
        <dbReference type="Rhea" id="RHEA-COMP:11060"/>
        <dbReference type="Rhea" id="RHEA-COMP:11605"/>
        <dbReference type="ChEBI" id="CHEBI:15378"/>
        <dbReference type="ChEBI" id="CHEBI:30013"/>
        <dbReference type="ChEBI" id="CHEBI:30616"/>
        <dbReference type="ChEBI" id="CHEBI:61977"/>
        <dbReference type="ChEBI" id="CHEBI:456216"/>
        <dbReference type="EC" id="2.7.11.1"/>
    </reaction>
</comment>
<dbReference type="Proteomes" id="UP001162131">
    <property type="component" value="Unassembled WGS sequence"/>
</dbReference>
<keyword evidence="5" id="KW-0547">Nucleotide-binding</keyword>
<dbReference type="GO" id="GO:0008270">
    <property type="term" value="F:zinc ion binding"/>
    <property type="evidence" value="ECO:0007669"/>
    <property type="project" value="UniProtKB-KW"/>
</dbReference>
<dbReference type="Gene3D" id="3.30.40.10">
    <property type="entry name" value="Zinc/RING finger domain, C3HC4 (zinc finger)"/>
    <property type="match status" value="1"/>
</dbReference>
<evidence type="ECO:0000256" key="1">
    <source>
        <dbReference type="ARBA" id="ARBA00008874"/>
    </source>
</evidence>
<dbReference type="InterPro" id="IPR000719">
    <property type="entry name" value="Prot_kinase_dom"/>
</dbReference>
<proteinExistence type="inferred from homology"/>
<dbReference type="InterPro" id="IPR017455">
    <property type="entry name" value="Znf_FYVE-rel"/>
</dbReference>
<feature type="domain" description="FYVE-type" evidence="14">
    <location>
        <begin position="11"/>
        <end position="66"/>
    </location>
</feature>
<evidence type="ECO:0000256" key="12">
    <source>
        <dbReference type="PROSITE-ProRule" id="PRU00091"/>
    </source>
</evidence>
<dbReference type="InterPro" id="IPR013083">
    <property type="entry name" value="Znf_RING/FYVE/PHD"/>
</dbReference>
<reference evidence="15" key="1">
    <citation type="submission" date="2021-09" db="EMBL/GenBank/DDBJ databases">
        <authorList>
            <consortium name="AG Swart"/>
            <person name="Singh M."/>
            <person name="Singh A."/>
            <person name="Seah K."/>
            <person name="Emmerich C."/>
        </authorList>
    </citation>
    <scope>NUCLEOTIDE SEQUENCE</scope>
    <source>
        <strain evidence="15">ATCC30299</strain>
    </source>
</reference>